<organism evidence="1 2">
    <name type="scientific">Streptomyces humicola</name>
    <dbReference type="NCBI Taxonomy" id="2953240"/>
    <lineage>
        <taxon>Bacteria</taxon>
        <taxon>Bacillati</taxon>
        <taxon>Actinomycetota</taxon>
        <taxon>Actinomycetes</taxon>
        <taxon>Kitasatosporales</taxon>
        <taxon>Streptomycetaceae</taxon>
        <taxon>Streptomyces</taxon>
    </lineage>
</organism>
<evidence type="ECO:0000313" key="2">
    <source>
        <dbReference type="Proteomes" id="UP001057702"/>
    </source>
</evidence>
<evidence type="ECO:0000313" key="1">
    <source>
        <dbReference type="EMBL" id="MCQ4083627.1"/>
    </source>
</evidence>
<name>A0ABT1Q119_9ACTN</name>
<sequence>MTCGRQIHQARQAKELLRDLLRPTAKHAHVGPDRAAISTARYRFQNFCADRPPPSRTLRLPRMSSIQLMGLFGGAAG</sequence>
<keyword evidence="2" id="KW-1185">Reference proteome</keyword>
<gene>
    <name evidence="1" type="ORF">NGB36_24255</name>
</gene>
<evidence type="ECO:0008006" key="3">
    <source>
        <dbReference type="Google" id="ProtNLM"/>
    </source>
</evidence>
<protein>
    <recommendedName>
        <fullName evidence="3">Transposase</fullName>
    </recommendedName>
</protein>
<dbReference type="Proteomes" id="UP001057702">
    <property type="component" value="Unassembled WGS sequence"/>
</dbReference>
<accession>A0ABT1Q119</accession>
<dbReference type="EMBL" id="JANFNG010000024">
    <property type="protein sequence ID" value="MCQ4083627.1"/>
    <property type="molecule type" value="Genomic_DNA"/>
</dbReference>
<dbReference type="RefSeq" id="WP_255922607.1">
    <property type="nucleotide sequence ID" value="NZ_JANFNG010000024.1"/>
</dbReference>
<comment type="caution">
    <text evidence="1">The sequence shown here is derived from an EMBL/GenBank/DDBJ whole genome shotgun (WGS) entry which is preliminary data.</text>
</comment>
<proteinExistence type="predicted"/>
<reference evidence="1" key="1">
    <citation type="submission" date="2022-06" db="EMBL/GenBank/DDBJ databases">
        <title>Draft genome sequence of Streptomyces sp. RB6PN25 isolated from peat swamp forest in Thailand.</title>
        <authorList>
            <person name="Duangmal K."/>
            <person name="Klaysubun C."/>
        </authorList>
    </citation>
    <scope>NUCLEOTIDE SEQUENCE</scope>
    <source>
        <strain evidence="1">RB6PN25</strain>
    </source>
</reference>